<protein>
    <recommendedName>
        <fullName evidence="3">Thiol-disulphide oxidoreductase DCC</fullName>
    </recommendedName>
</protein>
<proteinExistence type="predicted"/>
<dbReference type="Proteomes" id="UP001499854">
    <property type="component" value="Unassembled WGS sequence"/>
</dbReference>
<evidence type="ECO:0000313" key="1">
    <source>
        <dbReference type="EMBL" id="GAA1955650.1"/>
    </source>
</evidence>
<accession>A0ABP5C1N8</accession>
<dbReference type="RefSeq" id="WP_344655638.1">
    <property type="nucleotide sequence ID" value="NZ_BAAAQM010000003.1"/>
</dbReference>
<name>A0ABP5C1N8_9ACTN</name>
<evidence type="ECO:0000313" key="2">
    <source>
        <dbReference type="Proteomes" id="UP001499854"/>
    </source>
</evidence>
<gene>
    <name evidence="1" type="ORF">GCM10009838_09180</name>
</gene>
<reference evidence="2" key="1">
    <citation type="journal article" date="2019" name="Int. J. Syst. Evol. Microbiol.">
        <title>The Global Catalogue of Microorganisms (GCM) 10K type strain sequencing project: providing services to taxonomists for standard genome sequencing and annotation.</title>
        <authorList>
            <consortium name="The Broad Institute Genomics Platform"/>
            <consortium name="The Broad Institute Genome Sequencing Center for Infectious Disease"/>
            <person name="Wu L."/>
            <person name="Ma J."/>
        </authorList>
    </citation>
    <scope>NUCLEOTIDE SEQUENCE [LARGE SCALE GENOMIC DNA]</scope>
    <source>
        <strain evidence="2">JCM 16013</strain>
    </source>
</reference>
<dbReference type="Pfam" id="PF04134">
    <property type="entry name" value="DCC1-like"/>
    <property type="match status" value="1"/>
</dbReference>
<dbReference type="InterPro" id="IPR007263">
    <property type="entry name" value="DCC1-like"/>
</dbReference>
<dbReference type="EMBL" id="BAAAQM010000003">
    <property type="protein sequence ID" value="GAA1955650.1"/>
    <property type="molecule type" value="Genomic_DNA"/>
</dbReference>
<keyword evidence="2" id="KW-1185">Reference proteome</keyword>
<comment type="caution">
    <text evidence="1">The sequence shown here is derived from an EMBL/GenBank/DDBJ whole genome shotgun (WGS) entry which is preliminary data.</text>
</comment>
<sequence>MRESRFDKPVLIFDGDCGFCTRSVNVFKRLPIDAEVTAYQFADLALYGTTEERASHEVLWVDRSGRIHGGAQAVARLLISAGGVYAVAGWLLRTPPLRWLAAGVYRLIADNRQKMPGGTAACALPPAARESGIGA</sequence>
<evidence type="ECO:0008006" key="3">
    <source>
        <dbReference type="Google" id="ProtNLM"/>
    </source>
</evidence>
<organism evidence="1 2">
    <name type="scientific">Catenulispora subtropica</name>
    <dbReference type="NCBI Taxonomy" id="450798"/>
    <lineage>
        <taxon>Bacteria</taxon>
        <taxon>Bacillati</taxon>
        <taxon>Actinomycetota</taxon>
        <taxon>Actinomycetes</taxon>
        <taxon>Catenulisporales</taxon>
        <taxon>Catenulisporaceae</taxon>
        <taxon>Catenulispora</taxon>
    </lineage>
</organism>